<sequence>MSDEERYSLMQGIGWIGLPTWLPSPLPAIPKIGYYMGNTPPIPRLGVPPLKLHDAGNGFRNMPEPLGASGSTIMWPCSLAFGATWDTTLVKEVAGAIGREYRGKGANVILGPSVQVQRVARNGRNFEYMSGEDPYLGAKMSEAYVVGVQGEGVMACLKHFGFNEQETNRNFQSSVVDEKTAWELYYPPFEAGVAAGAASVMCSYNRVNGTHSCANEALLRRDLKQKMGFRGFVMTDWWALHHPADSSVVRGLDMEMPGAGGETYLYKGDLRTMEESQAGNFTGYGLGLEKSKLQREIYNDPAYRILSAAYKLHLFDLPSCTPGLDCVEPIFSNQRSLEAEKLAMRCASESVVLLKNEPRTGETKALPLLPSKVKKLALIGEAWVAPSRSTNELGMMGDYYSGGGSGHCYIPPELFTLPIVSMYERANSLGIDISSALTNNITDAMNGIKDADAIVVLAATTAEESRDRASLHLDNGADDLIFELAKQEKPVIVLTQERDLSRDRCLTDVEQAVDRLLGVSESGRDLLRLLARGSLRTCPQERHRLQILGAELTNEAFRTNQEGLRVDCQKAADQAEKFKCTAKARAEDLRLAKEGFAATVTAFRSAKTSFLEDNKILQVKRKALNGADEELKICQAKLAKVTGCRQELELAVQRHMPAIIQGSSDIQAHAEAVLLLLARVHLEDSLKNAASSSLKLSPEKRGGFDKAVLEQLCCALSKLLQEVPPADDEQLAVQDAGSTQRQASEAFIEARQRQLQSAHSLQLAELALRQAQSDEGMAFESLNDVQQELAAAELQLNAARSVLKDFDEGPMTSLKVLDGLGFVSQNDGCKAKQDWSTRFNDPASWP</sequence>
<dbReference type="SUPFAM" id="SSF51445">
    <property type="entry name" value="(Trans)glycosidases"/>
    <property type="match status" value="1"/>
</dbReference>
<keyword evidence="8" id="KW-0326">Glycosidase</keyword>
<dbReference type="Gene3D" id="3.40.50.1700">
    <property type="entry name" value="Glycoside hydrolase family 3 C-terminal domain"/>
    <property type="match status" value="1"/>
</dbReference>
<dbReference type="EC" id="3.2.1.21" evidence="4"/>
<dbReference type="PANTHER" id="PTHR42715:SF12">
    <property type="entry name" value="BETA-GLUCOSIDASE G-RELATED"/>
    <property type="match status" value="1"/>
</dbReference>
<evidence type="ECO:0000256" key="7">
    <source>
        <dbReference type="ARBA" id="ARBA00022801"/>
    </source>
</evidence>
<evidence type="ECO:0000313" key="17">
    <source>
        <dbReference type="Proteomes" id="UP001642484"/>
    </source>
</evidence>
<dbReference type="InterPro" id="IPR036962">
    <property type="entry name" value="Glyco_hydro_3_N_sf"/>
</dbReference>
<keyword evidence="6" id="KW-0732">Signal</keyword>
<keyword evidence="7" id="KW-0378">Hydrolase</keyword>
<dbReference type="InterPro" id="IPR036881">
    <property type="entry name" value="Glyco_hydro_3_C_sf"/>
</dbReference>
<evidence type="ECO:0000259" key="15">
    <source>
        <dbReference type="Pfam" id="PF01915"/>
    </source>
</evidence>
<evidence type="ECO:0000256" key="2">
    <source>
        <dbReference type="ARBA" id="ARBA00004613"/>
    </source>
</evidence>
<accession>A0ABP0SMQ6</accession>
<evidence type="ECO:0000256" key="10">
    <source>
        <dbReference type="ARBA" id="ARBA00039579"/>
    </source>
</evidence>
<protein>
    <recommendedName>
        <fullName evidence="10">Probable beta-glucosidase G</fullName>
        <ecNumber evidence="4">3.2.1.21</ecNumber>
    </recommendedName>
    <alternativeName>
        <fullName evidence="11">Beta-D-glucoside glucohydrolase G</fullName>
    </alternativeName>
    <alternativeName>
        <fullName evidence="12">Cellobiase G</fullName>
    </alternativeName>
    <alternativeName>
        <fullName evidence="13">Gentiobiase G</fullName>
    </alternativeName>
</protein>
<dbReference type="SUPFAM" id="SSF52279">
    <property type="entry name" value="Beta-D-glucan exohydrolase, C-terminal domain"/>
    <property type="match status" value="1"/>
</dbReference>
<feature type="domain" description="Glycoside hydrolase family 3 N-terminal" evidence="14">
    <location>
        <begin position="73"/>
        <end position="245"/>
    </location>
</feature>
<evidence type="ECO:0000259" key="14">
    <source>
        <dbReference type="Pfam" id="PF00933"/>
    </source>
</evidence>
<dbReference type="PANTHER" id="PTHR42715">
    <property type="entry name" value="BETA-GLUCOSIDASE"/>
    <property type="match status" value="1"/>
</dbReference>
<evidence type="ECO:0000256" key="9">
    <source>
        <dbReference type="ARBA" id="ARBA00024983"/>
    </source>
</evidence>
<keyword evidence="5" id="KW-0964">Secreted</keyword>
<evidence type="ECO:0000256" key="4">
    <source>
        <dbReference type="ARBA" id="ARBA00012744"/>
    </source>
</evidence>
<dbReference type="Pfam" id="PF00933">
    <property type="entry name" value="Glyco_hydro_3"/>
    <property type="match status" value="1"/>
</dbReference>
<dbReference type="EMBL" id="CAXAMN010027883">
    <property type="protein sequence ID" value="CAK9113536.1"/>
    <property type="molecule type" value="Genomic_DNA"/>
</dbReference>
<comment type="caution">
    <text evidence="16">The sequence shown here is derived from an EMBL/GenBank/DDBJ whole genome shotgun (WGS) entry which is preliminary data.</text>
</comment>
<name>A0ABP0SMQ6_9DINO</name>
<dbReference type="Pfam" id="PF01915">
    <property type="entry name" value="Glyco_hydro_3_C"/>
    <property type="match status" value="1"/>
</dbReference>
<comment type="similarity">
    <text evidence="3">Belongs to the glycosyl hydrolase 3 family.</text>
</comment>
<dbReference type="InterPro" id="IPR050288">
    <property type="entry name" value="Cellulose_deg_GH3"/>
</dbReference>
<evidence type="ECO:0000313" key="16">
    <source>
        <dbReference type="EMBL" id="CAK9113536.1"/>
    </source>
</evidence>
<dbReference type="InterPro" id="IPR017853">
    <property type="entry name" value="GH"/>
</dbReference>
<dbReference type="PRINTS" id="PR00133">
    <property type="entry name" value="GLHYDRLASE3"/>
</dbReference>
<evidence type="ECO:0000256" key="13">
    <source>
        <dbReference type="ARBA" id="ARBA00041808"/>
    </source>
</evidence>
<evidence type="ECO:0000256" key="12">
    <source>
        <dbReference type="ARBA" id="ARBA00041601"/>
    </source>
</evidence>
<evidence type="ECO:0000256" key="1">
    <source>
        <dbReference type="ARBA" id="ARBA00000448"/>
    </source>
</evidence>
<dbReference type="InterPro" id="IPR001764">
    <property type="entry name" value="Glyco_hydro_3_N"/>
</dbReference>
<evidence type="ECO:0000256" key="3">
    <source>
        <dbReference type="ARBA" id="ARBA00005336"/>
    </source>
</evidence>
<dbReference type="Proteomes" id="UP001642484">
    <property type="component" value="Unassembled WGS sequence"/>
</dbReference>
<comment type="subcellular location">
    <subcellularLocation>
        <location evidence="2">Secreted</location>
    </subcellularLocation>
</comment>
<feature type="domain" description="Glycoside hydrolase family 3 C-terminal" evidence="15">
    <location>
        <begin position="351"/>
        <end position="498"/>
    </location>
</feature>
<evidence type="ECO:0000256" key="6">
    <source>
        <dbReference type="ARBA" id="ARBA00022729"/>
    </source>
</evidence>
<keyword evidence="17" id="KW-1185">Reference proteome</keyword>
<evidence type="ECO:0000256" key="8">
    <source>
        <dbReference type="ARBA" id="ARBA00023295"/>
    </source>
</evidence>
<dbReference type="Gene3D" id="3.20.20.300">
    <property type="entry name" value="Glycoside hydrolase, family 3, N-terminal domain"/>
    <property type="match status" value="1"/>
</dbReference>
<comment type="function">
    <text evidence="9">Beta-glucosidases are one of a number of cellulolytic enzymes involved in the degradation of cellulosic biomass. Catalyzes the last step releasing glucose from the inhibitory cellobiose.</text>
</comment>
<evidence type="ECO:0000256" key="5">
    <source>
        <dbReference type="ARBA" id="ARBA00022525"/>
    </source>
</evidence>
<organism evidence="16 17">
    <name type="scientific">Durusdinium trenchii</name>
    <dbReference type="NCBI Taxonomy" id="1381693"/>
    <lineage>
        <taxon>Eukaryota</taxon>
        <taxon>Sar</taxon>
        <taxon>Alveolata</taxon>
        <taxon>Dinophyceae</taxon>
        <taxon>Suessiales</taxon>
        <taxon>Symbiodiniaceae</taxon>
        <taxon>Durusdinium</taxon>
    </lineage>
</organism>
<evidence type="ECO:0000256" key="11">
    <source>
        <dbReference type="ARBA" id="ARBA00041276"/>
    </source>
</evidence>
<dbReference type="InterPro" id="IPR002772">
    <property type="entry name" value="Glyco_hydro_3_C"/>
</dbReference>
<gene>
    <name evidence="16" type="ORF">CCMP2556_LOCUS52541</name>
</gene>
<comment type="catalytic activity">
    <reaction evidence="1">
        <text>Hydrolysis of terminal, non-reducing beta-D-glucosyl residues with release of beta-D-glucose.</text>
        <dbReference type="EC" id="3.2.1.21"/>
    </reaction>
</comment>
<reference evidence="16 17" key="1">
    <citation type="submission" date="2024-02" db="EMBL/GenBank/DDBJ databases">
        <authorList>
            <person name="Chen Y."/>
            <person name="Shah S."/>
            <person name="Dougan E. K."/>
            <person name="Thang M."/>
            <person name="Chan C."/>
        </authorList>
    </citation>
    <scope>NUCLEOTIDE SEQUENCE [LARGE SCALE GENOMIC DNA]</scope>
</reference>
<proteinExistence type="inferred from homology"/>